<dbReference type="STRING" id="984485.A0A1E4RSQ4"/>
<keyword evidence="4" id="KW-1185">Reference proteome</keyword>
<dbReference type="Pfam" id="PF08457">
    <property type="entry name" value="Sfi1"/>
    <property type="match status" value="1"/>
</dbReference>
<dbReference type="GeneID" id="30997444"/>
<evidence type="ECO:0000259" key="2">
    <source>
        <dbReference type="Pfam" id="PF08457"/>
    </source>
</evidence>
<sequence>MPSLLDLLHKTIREIHALHLFPITNSESDYEILLEHTLESILLLLNYHNKYYVTVDVEASSNNSDLSELSFLYYIDKDEETDVKDFNNSSIIHFIQSSYSKANSEDYDGQALSRSHVLTQLLSLLSQHDTVSDRKPVRLKDSYSLVLLKFSELVEFFAKFHSESEKKLVNYINKCFCYELDFVSGLRNRLDDELQLGEDETEKIVRILDSFISVPEPEFDADPDNSLYHGHSDNSIFSYEDNELESRQLLGNSPLKFNCTDPNFVWLYQIFLQISGYKADHSNHNGSKDYKEYIKLMLSCYKKHNNVDFLEINNFKFKELKLKFFYNFLVGNLDGSQQSLLPEYFKDATNRVINRLNVFPEIDKVNNYEDNRGVGISDLPVFGLNDRQSNPKEEHLPGVLHEIPQEEHVRPSSVPPPSGRTDDSVNNFEEQPSFISFVEYSRNDQLELFLSLRHIIPLLNEFNLNFDANFPLIFKHYMELVYVDFSESTEQADFEYIERIVVLVNSITEFENTEVSDGELDIKDTVFSFYNEHQYLLTETDDKNSHNPTLLMNLAKQEFSLYFSLKKNIFNKWNFKTLYIGQLDYNLEHKFNPVSNEFCQKSFLKKWFSKYRRFKDLQSVSSNYSEKRVKVNFIKDTWIPSVIKIGNMNDLATSLFMKKFFSKWSRKNQKISNLKADAVASYNKNALSLFFAIWVNKLNHIIQLSESALMTRKANIGTEGGILMHAVWSLWLQKFKTIDLGNPGIYLPSSNPKTAKNERSESIQIPTNLSEKLIVLSAHQKFFILLKFMKLWRLSYSHSMISKEIKSHNDYNLMKYFFKSQWIKHHEVNKKAQSILRGKELELKRRAFHGWKSCTDSRKIADTFAYSIATGKAFNQWKLNSQLSHLIKFGDGKTSNHHKLTVYFKKWNLKRKFNSFQKNREFNSVKQIYNVWKSKLLDVNEMKSISQNLSQIKCSLDMFALWKHQVRNQKNSLEVADLNFQRKFFNHMLALLHHYAVDYRSAADEFKRGGIAMSDKLTMASGLRKWKIEYYRRFEILAQNKIVHFKKKVVNLNIKFTFFSHWVKKYNESHLRAVQLDQACNDYVQNSKKHSDLFHKWSKKTKRLQDLNQNSRDFEAYLLFKKIIVIWYNQFINKIVYLDEVADDFASKEDYNRVREFLSRWSMKYIKQIRRNHQTCEMFIQRWEVAKAKSIFELWLQKSKERRGILDAEDFEADMSFVSNLSPLANKSNRSFKDHNPNEDSQSYLYTPVKLQVLRSPSTPFLKSPKRGSPTKLEETNRRLKAERLESLKSRFSKARGQSTPTKRIRPLINSLADSKVLLHKPSTRMMRLSPPNSLEPNRSTFSPKALNLNRFQDRSVPPKAPNFNLTDTPQAFTRLQESIRPSIDYVTDDALNTDSTAFSSRGVSTILIDEDEDETSVIESAKRLNRITPIFIPPDSETEPRFSPVFKLKERLRSGTTHNDDANSFITK</sequence>
<feature type="region of interest" description="Disordered" evidence="1">
    <location>
        <begin position="1258"/>
        <end position="1278"/>
    </location>
</feature>
<organism evidence="3 4">
    <name type="scientific">Hyphopichia burtonii NRRL Y-1933</name>
    <dbReference type="NCBI Taxonomy" id="984485"/>
    <lineage>
        <taxon>Eukaryota</taxon>
        <taxon>Fungi</taxon>
        <taxon>Dikarya</taxon>
        <taxon>Ascomycota</taxon>
        <taxon>Saccharomycotina</taxon>
        <taxon>Pichiomycetes</taxon>
        <taxon>Debaryomycetaceae</taxon>
        <taxon>Hyphopichia</taxon>
    </lineage>
</organism>
<gene>
    <name evidence="3" type="ORF">HYPBUDRAFT_180267</name>
</gene>
<dbReference type="OrthoDB" id="4070448at2759"/>
<dbReference type="InterPro" id="IPR013665">
    <property type="entry name" value="Sfi1_dom"/>
</dbReference>
<protein>
    <recommendedName>
        <fullName evidence="2">Sfi1 spindle body domain-containing protein</fullName>
    </recommendedName>
</protein>
<feature type="domain" description="Sfi1 spindle body" evidence="2">
    <location>
        <begin position="777"/>
        <end position="1198"/>
    </location>
</feature>
<evidence type="ECO:0000313" key="3">
    <source>
        <dbReference type="EMBL" id="ODV70307.1"/>
    </source>
</evidence>
<name>A0A1E4RSQ4_9ASCO</name>
<evidence type="ECO:0000313" key="4">
    <source>
        <dbReference type="Proteomes" id="UP000095085"/>
    </source>
</evidence>
<dbReference type="RefSeq" id="XP_020079374.1">
    <property type="nucleotide sequence ID" value="XM_020222895.1"/>
</dbReference>
<proteinExistence type="predicted"/>
<evidence type="ECO:0000256" key="1">
    <source>
        <dbReference type="SAM" id="MobiDB-lite"/>
    </source>
</evidence>
<dbReference type="Proteomes" id="UP000095085">
    <property type="component" value="Unassembled WGS sequence"/>
</dbReference>
<feature type="region of interest" description="Disordered" evidence="1">
    <location>
        <begin position="406"/>
        <end position="425"/>
    </location>
</feature>
<accession>A0A1E4RSQ4</accession>
<dbReference type="EMBL" id="KV454538">
    <property type="protein sequence ID" value="ODV70307.1"/>
    <property type="molecule type" value="Genomic_DNA"/>
</dbReference>
<reference evidence="4" key="1">
    <citation type="submission" date="2016-05" db="EMBL/GenBank/DDBJ databases">
        <title>Comparative genomics of biotechnologically important yeasts.</title>
        <authorList>
            <consortium name="DOE Joint Genome Institute"/>
            <person name="Riley R."/>
            <person name="Haridas S."/>
            <person name="Wolfe K.H."/>
            <person name="Lopes M.R."/>
            <person name="Hittinger C.T."/>
            <person name="Goker M."/>
            <person name="Salamov A."/>
            <person name="Wisecaver J."/>
            <person name="Long T.M."/>
            <person name="Aerts A.L."/>
            <person name="Barry K."/>
            <person name="Choi C."/>
            <person name="Clum A."/>
            <person name="Coughlan A.Y."/>
            <person name="Deshpande S."/>
            <person name="Douglass A.P."/>
            <person name="Hanson S.J."/>
            <person name="Klenk H.-P."/>
            <person name="Labutti K."/>
            <person name="Lapidus A."/>
            <person name="Lindquist E."/>
            <person name="Lipzen A."/>
            <person name="Meier-Kolthoff J.P."/>
            <person name="Ohm R.A."/>
            <person name="Otillar R.P."/>
            <person name="Pangilinan J."/>
            <person name="Peng Y."/>
            <person name="Rokas A."/>
            <person name="Rosa C.A."/>
            <person name="Scheuner C."/>
            <person name="Sibirny A.A."/>
            <person name="Slot J.C."/>
            <person name="Stielow J.B."/>
            <person name="Sun H."/>
            <person name="Kurtzman C.P."/>
            <person name="Blackwell M."/>
            <person name="Grigoriev I.V."/>
            <person name="Jeffries T.W."/>
        </authorList>
    </citation>
    <scope>NUCLEOTIDE SEQUENCE [LARGE SCALE GENOMIC DNA]</scope>
    <source>
        <strain evidence="4">NRRL Y-1933</strain>
    </source>
</reference>